<name>A0A3P7RZI0_9FIRM</name>
<evidence type="ECO:0000256" key="5">
    <source>
        <dbReference type="ARBA" id="ARBA00023136"/>
    </source>
</evidence>
<dbReference type="PANTHER" id="PTHR30250:SF21">
    <property type="entry name" value="LIPID II FLIPPASE MURJ"/>
    <property type="match status" value="1"/>
</dbReference>
<evidence type="ECO:0000256" key="2">
    <source>
        <dbReference type="ARBA" id="ARBA00022475"/>
    </source>
</evidence>
<keyword evidence="3 6" id="KW-0812">Transmembrane</keyword>
<dbReference type="PANTHER" id="PTHR30250">
    <property type="entry name" value="PST FAMILY PREDICTED COLANIC ACID TRANSPORTER"/>
    <property type="match status" value="1"/>
</dbReference>
<feature type="transmembrane region" description="Helical" evidence="6">
    <location>
        <begin position="365"/>
        <end position="390"/>
    </location>
</feature>
<feature type="transmembrane region" description="Helical" evidence="6">
    <location>
        <begin position="234"/>
        <end position="254"/>
    </location>
</feature>
<feature type="transmembrane region" description="Helical" evidence="6">
    <location>
        <begin position="490"/>
        <end position="509"/>
    </location>
</feature>
<feature type="transmembrane region" description="Helical" evidence="6">
    <location>
        <begin position="92"/>
        <end position="110"/>
    </location>
</feature>
<feature type="transmembrane region" description="Helical" evidence="6">
    <location>
        <begin position="427"/>
        <end position="447"/>
    </location>
</feature>
<evidence type="ECO:0000256" key="3">
    <source>
        <dbReference type="ARBA" id="ARBA00022692"/>
    </source>
</evidence>
<evidence type="ECO:0000256" key="1">
    <source>
        <dbReference type="ARBA" id="ARBA00004651"/>
    </source>
</evidence>
<organism evidence="7 8">
    <name type="scientific">Petrocella atlantisensis</name>
    <dbReference type="NCBI Taxonomy" id="2173034"/>
    <lineage>
        <taxon>Bacteria</taxon>
        <taxon>Bacillati</taxon>
        <taxon>Bacillota</taxon>
        <taxon>Clostridia</taxon>
        <taxon>Lachnospirales</taxon>
        <taxon>Vallitaleaceae</taxon>
        <taxon>Petrocella</taxon>
    </lineage>
</organism>
<dbReference type="GO" id="GO:0005886">
    <property type="term" value="C:plasma membrane"/>
    <property type="evidence" value="ECO:0007669"/>
    <property type="project" value="UniProtKB-SubCell"/>
</dbReference>
<dbReference type="RefSeq" id="WP_125135668.1">
    <property type="nucleotide sequence ID" value="NZ_LR130778.1"/>
</dbReference>
<dbReference type="Pfam" id="PF01943">
    <property type="entry name" value="Polysacc_synt"/>
    <property type="match status" value="1"/>
</dbReference>
<accession>A0A3P7RZI0</accession>
<evidence type="ECO:0000256" key="4">
    <source>
        <dbReference type="ARBA" id="ARBA00022989"/>
    </source>
</evidence>
<feature type="transmembrane region" description="Helical" evidence="6">
    <location>
        <begin position="334"/>
        <end position="359"/>
    </location>
</feature>
<feature type="transmembrane region" description="Helical" evidence="6">
    <location>
        <begin position="402"/>
        <end position="421"/>
    </location>
</feature>
<feature type="transmembrane region" description="Helical" evidence="6">
    <location>
        <begin position="54"/>
        <end position="71"/>
    </location>
</feature>
<feature type="transmembrane region" description="Helical" evidence="6">
    <location>
        <begin position="459"/>
        <end position="484"/>
    </location>
</feature>
<feature type="transmembrane region" description="Helical" evidence="6">
    <location>
        <begin position="292"/>
        <end position="313"/>
    </location>
</feature>
<feature type="transmembrane region" description="Helical" evidence="6">
    <location>
        <begin position="12"/>
        <end position="34"/>
    </location>
</feature>
<keyword evidence="4 6" id="KW-1133">Transmembrane helix</keyword>
<dbReference type="AlphaFoldDB" id="A0A3P7RZI0"/>
<proteinExistence type="predicted"/>
<feature type="transmembrane region" description="Helical" evidence="6">
    <location>
        <begin position="130"/>
        <end position="148"/>
    </location>
</feature>
<evidence type="ECO:0000313" key="7">
    <source>
        <dbReference type="EMBL" id="VDN46099.1"/>
    </source>
</evidence>
<dbReference type="EMBL" id="LR130778">
    <property type="protein sequence ID" value="VDN46099.1"/>
    <property type="molecule type" value="Genomic_DNA"/>
</dbReference>
<protein>
    <submittedName>
        <fullName evidence="7">Uncharacterized protein</fullName>
    </submittedName>
</protein>
<dbReference type="Proteomes" id="UP000279029">
    <property type="component" value="Chromosome"/>
</dbReference>
<dbReference type="CDD" id="cd13124">
    <property type="entry name" value="MATE_SpoVB_like"/>
    <property type="match status" value="1"/>
</dbReference>
<dbReference type="InterPro" id="IPR050833">
    <property type="entry name" value="Poly_Biosynth_Transport"/>
</dbReference>
<gene>
    <name evidence="7" type="ORF">PATL70BA_0255</name>
</gene>
<evidence type="ECO:0000313" key="8">
    <source>
        <dbReference type="Proteomes" id="UP000279029"/>
    </source>
</evidence>
<sequence>MVSTKKASNHMVVQGGILASASLIVRLIGFFYRIPLVNILGEEGMGYYSSSFEIYSFMLIISSYALPAALSKIISKKITLRKYKEAHQIFKAGLLLGAFVGLITSSVMYFQAQNLASLIGSPGSVHAMRALAPALLIFSILAVFRGYFQGMNTMVPTAISQIIEQVFNAIFSLVMAYALLGQGVAFGAAGGTLGTGIGTLFGLLFLIFVYRMARPYFGKRMASDRVSTVEDGLFDYWQIIVMTSVPMLIGSTAYNLSGLVDTVLFQRGLLFQGYEPAFVAGQYGILASKYKLILTLPISVASALAAASIPGITSLMAKKEYAAVQHRGKQAIKMVLLVSIPSAFGLAFLAEPILLMLFGAKNIEIASLLMRLGAMTVIFYSVSAICIGILQGLGMIRVPVHHSLVALGVKVVFMIILIYVFDFGLIGAVLSNIIFSGLVATMNYLSIEKKIHLNMDYRVSVMYPLIAGLMMGIVAMVVHMMVMAMSNSNVIGTLTAIMIGGLFYVILLIKIGGITEVELLIFPKGNKLVALAKRLRLM</sequence>
<dbReference type="OrthoDB" id="9775950at2"/>
<feature type="transmembrane region" description="Helical" evidence="6">
    <location>
        <begin position="169"/>
        <end position="189"/>
    </location>
</feature>
<feature type="transmembrane region" description="Helical" evidence="6">
    <location>
        <begin position="195"/>
        <end position="213"/>
    </location>
</feature>
<dbReference type="PIRSF" id="PIRSF038958">
    <property type="entry name" value="PG_synth_SpoVB"/>
    <property type="match status" value="1"/>
</dbReference>
<dbReference type="KEGG" id="cbar:PATL70BA_0255"/>
<keyword evidence="2" id="KW-1003">Cell membrane</keyword>
<keyword evidence="5 6" id="KW-0472">Membrane</keyword>
<keyword evidence="8" id="KW-1185">Reference proteome</keyword>
<reference evidence="7 8" key="1">
    <citation type="submission" date="2018-09" db="EMBL/GenBank/DDBJ databases">
        <authorList>
            <person name="Postec A."/>
        </authorList>
    </citation>
    <scope>NUCLEOTIDE SEQUENCE [LARGE SCALE GENOMIC DNA]</scope>
    <source>
        <strain evidence="7">70B-A</strain>
    </source>
</reference>
<comment type="subcellular location">
    <subcellularLocation>
        <location evidence="1">Cell membrane</location>
        <topology evidence="1">Multi-pass membrane protein</topology>
    </subcellularLocation>
</comment>
<dbReference type="InterPro" id="IPR024923">
    <property type="entry name" value="PG_synth_SpoVB"/>
</dbReference>
<dbReference type="InterPro" id="IPR002797">
    <property type="entry name" value="Polysacc_synth"/>
</dbReference>
<evidence type="ECO:0000256" key="6">
    <source>
        <dbReference type="SAM" id="Phobius"/>
    </source>
</evidence>